<dbReference type="InterPro" id="IPR011010">
    <property type="entry name" value="DNA_brk_join_enz"/>
</dbReference>
<dbReference type="InterPro" id="IPR013762">
    <property type="entry name" value="Integrase-like_cat_sf"/>
</dbReference>
<evidence type="ECO:0000256" key="3">
    <source>
        <dbReference type="ARBA" id="ARBA00023172"/>
    </source>
</evidence>
<dbReference type="Proteomes" id="UP000244677">
    <property type="component" value="Chromosome"/>
</dbReference>
<keyword evidence="3" id="KW-0233">DNA recombination</keyword>
<sequence length="386" mass="44813">MNSIFTVPKLVSYREPDKQWFIFFRYQGKLIKYKKGINYIKNFKERSLAANALKSALYQKLKQGWNPLVPEIEALDQSMTLIQAIHFALEKKKPFLAPKSYSGYKCTVNFIEAAIISLKQHNLLINDVKRVHIKTIIEQARKQRSWSNNAYNKHLNQLKAILSELIQWDIIENNPAFKINNLPVAETRSNIPASSAQQSIIRDSLQKNHPDFYLFIITIFHTGIRPHEILLITLEMVDLKNNQIILPHEITKTQKERIVPINQHLKLYFELLNLHQYPKDYYLFGSYREATKGNLGKHDDFIPGPTKIKRDTATRRWEKLVKKGLGIDANMYSNKHAGANAKILAGIDLDALRELYGHTSKLMTTKYATVIKQVNRQQIMEKSPEF</sequence>
<evidence type="ECO:0000256" key="1">
    <source>
        <dbReference type="ARBA" id="ARBA00008857"/>
    </source>
</evidence>
<name>A0A2S1LQE8_9FLAO</name>
<accession>A0A2S1LQE8</accession>
<dbReference type="OrthoDB" id="1234317at2"/>
<keyword evidence="6" id="KW-1185">Reference proteome</keyword>
<dbReference type="GO" id="GO:0003677">
    <property type="term" value="F:DNA binding"/>
    <property type="evidence" value="ECO:0007669"/>
    <property type="project" value="UniProtKB-KW"/>
</dbReference>
<dbReference type="Gene3D" id="1.10.443.10">
    <property type="entry name" value="Intergrase catalytic core"/>
    <property type="match status" value="1"/>
</dbReference>
<dbReference type="InterPro" id="IPR050090">
    <property type="entry name" value="Tyrosine_recombinase_XerCD"/>
</dbReference>
<dbReference type="PANTHER" id="PTHR30349:SF64">
    <property type="entry name" value="PROPHAGE INTEGRASE INTD-RELATED"/>
    <property type="match status" value="1"/>
</dbReference>
<protein>
    <recommendedName>
        <fullName evidence="4">Tyr recombinase domain-containing protein</fullName>
    </recommendedName>
</protein>
<organism evidence="5 6">
    <name type="scientific">Flavobacterium kingsejongi</name>
    <dbReference type="NCBI Taxonomy" id="1678728"/>
    <lineage>
        <taxon>Bacteria</taxon>
        <taxon>Pseudomonadati</taxon>
        <taxon>Bacteroidota</taxon>
        <taxon>Flavobacteriia</taxon>
        <taxon>Flavobacteriales</taxon>
        <taxon>Flavobacteriaceae</taxon>
        <taxon>Flavobacterium</taxon>
    </lineage>
</organism>
<keyword evidence="2" id="KW-0238">DNA-binding</keyword>
<reference evidence="5 6" key="1">
    <citation type="submission" date="2017-04" db="EMBL/GenBank/DDBJ databases">
        <title>Complete genome sequence of Flavobacterium kingsejong AJ004.</title>
        <authorList>
            <person name="Lee P.C."/>
        </authorList>
    </citation>
    <scope>NUCLEOTIDE SEQUENCE [LARGE SCALE GENOMIC DNA]</scope>
    <source>
        <strain evidence="5 6">AJ004</strain>
    </source>
</reference>
<dbReference type="PROSITE" id="PS51898">
    <property type="entry name" value="TYR_RECOMBINASE"/>
    <property type="match status" value="1"/>
</dbReference>
<gene>
    <name evidence="5" type="ORF">FK004_12505</name>
</gene>
<dbReference type="InterPro" id="IPR002104">
    <property type="entry name" value="Integrase_catalytic"/>
</dbReference>
<evidence type="ECO:0000313" key="6">
    <source>
        <dbReference type="Proteomes" id="UP000244677"/>
    </source>
</evidence>
<feature type="domain" description="Tyr recombinase" evidence="4">
    <location>
        <begin position="186"/>
        <end position="380"/>
    </location>
</feature>
<dbReference type="PANTHER" id="PTHR30349">
    <property type="entry name" value="PHAGE INTEGRASE-RELATED"/>
    <property type="match status" value="1"/>
</dbReference>
<evidence type="ECO:0000313" key="5">
    <source>
        <dbReference type="EMBL" id="AWG25983.1"/>
    </source>
</evidence>
<dbReference type="Gene3D" id="1.10.150.130">
    <property type="match status" value="1"/>
</dbReference>
<dbReference type="KEGG" id="fki:FK004_12505"/>
<dbReference type="GO" id="GO:0006310">
    <property type="term" value="P:DNA recombination"/>
    <property type="evidence" value="ECO:0007669"/>
    <property type="project" value="UniProtKB-KW"/>
</dbReference>
<evidence type="ECO:0000259" key="4">
    <source>
        <dbReference type="PROSITE" id="PS51898"/>
    </source>
</evidence>
<dbReference type="GO" id="GO:0015074">
    <property type="term" value="P:DNA integration"/>
    <property type="evidence" value="ECO:0007669"/>
    <property type="project" value="InterPro"/>
</dbReference>
<dbReference type="AlphaFoldDB" id="A0A2S1LQE8"/>
<dbReference type="SUPFAM" id="SSF56349">
    <property type="entry name" value="DNA breaking-rejoining enzymes"/>
    <property type="match status" value="1"/>
</dbReference>
<comment type="similarity">
    <text evidence="1">Belongs to the 'phage' integrase family.</text>
</comment>
<proteinExistence type="inferred from homology"/>
<dbReference type="RefSeq" id="WP_108737525.1">
    <property type="nucleotide sequence ID" value="NZ_CP020919.1"/>
</dbReference>
<dbReference type="Pfam" id="PF00589">
    <property type="entry name" value="Phage_integrase"/>
    <property type="match status" value="1"/>
</dbReference>
<evidence type="ECO:0000256" key="2">
    <source>
        <dbReference type="ARBA" id="ARBA00023125"/>
    </source>
</evidence>
<dbReference type="EMBL" id="CP020919">
    <property type="protein sequence ID" value="AWG25983.1"/>
    <property type="molecule type" value="Genomic_DNA"/>
</dbReference>
<dbReference type="InterPro" id="IPR010998">
    <property type="entry name" value="Integrase_recombinase_N"/>
</dbReference>